<dbReference type="PROSITE" id="PS50878">
    <property type="entry name" value="RT_POL"/>
    <property type="match status" value="1"/>
</dbReference>
<sequence length="1002" mass="116772">MAFVQRYRKQRKTTILLFPGQIMIMADEYNGPEYGRPLNGAGVRKISCSATFDVTSGYKIATWNVRSLIAAGKSHNLVREMDRLKIAILGISEVRWIGSGSCTVDDHQIFYSGQEGPSNWNGVGFVITKDMNKYVKSVCNVSDRIILLQLSAKPVNVNFIQVYAPPSYSSEDEIEEFYADLKKVREKLCSQEITIIMGDWNAKIGEGKEDKIVGAFGLGDRNERGDRLLEFCKEANHCIMNTFFKLPKRRLYTWTAPGHNPTHIIRNQIDYITINARYRNSVKGVKTYPSADINSDHNILIADLKLKFKILKKQVATSKMDLEDFNKNKEKLTTELKRKFENIEIEDDIEQLWLHTKEAIHEVASTVKKQRPKKKHWMSDEILDLMEERRQYKNRDPEMYKTKNKEIRRKIREAQQKDLEFKCVEIETLEKKHDSFNMYKKVKELVQSVTRSGNDLVDEEGNLIIKEEDRIKTWENYIKELFEDHREVIETEDVSTGQNMNILELETAIKLSKNRKALGPDNIPVEVIKLLESMGKETLLILFNNIYNTGIIPEDWLKSTFVTLPKKQNAKSCKDYRTISLMSHVLKVFLRIIHSRLYLKIEEHIGETQFGFRNNLGTREALFGIQVLVQKCRDLGHPVFMCFIDFEKAFDKVRHNKLIEVLRKTGIHDKDLRIIKNLYFNQKANVRVGMSVSEEVEIKRGVRQGCILSPLLFNLYSEFIFKEALEGINCGIELKTEDSTITINNLRYADDTVLITKSHAELQLIVNRVIEACENYGLKLNAKKTKIMIVNKKPIRTPAIRAYNTELERTKSVTYLGTYIHEDWDPGREIKIRIEKARSTFFKMRKVFCCRSLKLDLRMRLVRCYIFSILLYGVESWTVTATLLKKIEAFEMWVYRRLLKVSWVDRVTNVEILQRLNKNTEVVRSIKTKKLEYLGHISRHPERYGILLKILKGELEGRRRGPGRKRTSWAQNLRVWYNESNSSLYQLVQNKDSLAHLITNVQ</sequence>
<proteinExistence type="predicted"/>
<keyword evidence="1" id="KW-0175">Coiled coil</keyword>
<dbReference type="Pfam" id="PF03372">
    <property type="entry name" value="Exo_endo_phos"/>
    <property type="match status" value="1"/>
</dbReference>
<reference evidence="3" key="1">
    <citation type="submission" date="2021-05" db="EMBL/GenBank/DDBJ databases">
        <authorList>
            <person name="Alioto T."/>
            <person name="Alioto T."/>
            <person name="Gomez Garrido J."/>
        </authorList>
    </citation>
    <scope>NUCLEOTIDE SEQUENCE</scope>
</reference>
<dbReference type="EMBL" id="HBUF01229671">
    <property type="protein sequence ID" value="CAG6672843.1"/>
    <property type="molecule type" value="Transcribed_RNA"/>
</dbReference>
<protein>
    <submittedName>
        <fullName evidence="3">Craniofacial development protein 2</fullName>
    </submittedName>
</protein>
<name>A0A8D8WVN0_9HEMI</name>
<dbReference type="InterPro" id="IPR043502">
    <property type="entry name" value="DNA/RNA_pol_sf"/>
</dbReference>
<dbReference type="SUPFAM" id="SSF56672">
    <property type="entry name" value="DNA/RNA polymerases"/>
    <property type="match status" value="1"/>
</dbReference>
<dbReference type="PANTHER" id="PTHR47027:SF8">
    <property type="entry name" value="RIBONUCLEASE H"/>
    <property type="match status" value="1"/>
</dbReference>
<dbReference type="CDD" id="cd01650">
    <property type="entry name" value="RT_nLTR_like"/>
    <property type="match status" value="1"/>
</dbReference>
<evidence type="ECO:0000313" key="3">
    <source>
        <dbReference type="EMBL" id="CAG6672843.1"/>
    </source>
</evidence>
<dbReference type="InterPro" id="IPR000477">
    <property type="entry name" value="RT_dom"/>
</dbReference>
<dbReference type="AlphaFoldDB" id="A0A8D8WVN0"/>
<dbReference type="InterPro" id="IPR036691">
    <property type="entry name" value="Endo/exonu/phosph_ase_sf"/>
</dbReference>
<organism evidence="3">
    <name type="scientific">Cacopsylla melanoneura</name>
    <dbReference type="NCBI Taxonomy" id="428564"/>
    <lineage>
        <taxon>Eukaryota</taxon>
        <taxon>Metazoa</taxon>
        <taxon>Ecdysozoa</taxon>
        <taxon>Arthropoda</taxon>
        <taxon>Hexapoda</taxon>
        <taxon>Insecta</taxon>
        <taxon>Pterygota</taxon>
        <taxon>Neoptera</taxon>
        <taxon>Paraneoptera</taxon>
        <taxon>Hemiptera</taxon>
        <taxon>Sternorrhyncha</taxon>
        <taxon>Psylloidea</taxon>
        <taxon>Psyllidae</taxon>
        <taxon>Psyllinae</taxon>
        <taxon>Cacopsylla</taxon>
    </lineage>
</organism>
<dbReference type="GO" id="GO:0003824">
    <property type="term" value="F:catalytic activity"/>
    <property type="evidence" value="ECO:0007669"/>
    <property type="project" value="InterPro"/>
</dbReference>
<dbReference type="SUPFAM" id="SSF56219">
    <property type="entry name" value="DNase I-like"/>
    <property type="match status" value="1"/>
</dbReference>
<evidence type="ECO:0000256" key="1">
    <source>
        <dbReference type="SAM" id="Coils"/>
    </source>
</evidence>
<evidence type="ECO:0000259" key="2">
    <source>
        <dbReference type="PROSITE" id="PS50878"/>
    </source>
</evidence>
<accession>A0A8D8WVN0</accession>
<dbReference type="PANTHER" id="PTHR47027">
    <property type="entry name" value="REVERSE TRANSCRIPTASE DOMAIN-CONTAINING PROTEIN"/>
    <property type="match status" value="1"/>
</dbReference>
<feature type="domain" description="Reverse transcriptase" evidence="2">
    <location>
        <begin position="545"/>
        <end position="820"/>
    </location>
</feature>
<dbReference type="InterPro" id="IPR043128">
    <property type="entry name" value="Rev_trsase/Diguanyl_cyclase"/>
</dbReference>
<dbReference type="Pfam" id="PF00078">
    <property type="entry name" value="RVT_1"/>
    <property type="match status" value="1"/>
</dbReference>
<dbReference type="InterPro" id="IPR005135">
    <property type="entry name" value="Endo/exonuclease/phosphatase"/>
</dbReference>
<dbReference type="GO" id="GO:0071897">
    <property type="term" value="P:DNA biosynthetic process"/>
    <property type="evidence" value="ECO:0007669"/>
    <property type="project" value="UniProtKB-ARBA"/>
</dbReference>
<dbReference type="Gene3D" id="3.30.70.270">
    <property type="match status" value="1"/>
</dbReference>
<dbReference type="CDD" id="cd09076">
    <property type="entry name" value="L1-EN"/>
    <property type="match status" value="1"/>
</dbReference>
<feature type="coiled-coil region" evidence="1">
    <location>
        <begin position="315"/>
        <end position="346"/>
    </location>
</feature>
<dbReference type="Gene3D" id="3.60.10.10">
    <property type="entry name" value="Endonuclease/exonuclease/phosphatase"/>
    <property type="match status" value="1"/>
</dbReference>